<name>A0ABY8PC09_9PSED</name>
<organism evidence="1 2">
    <name type="scientific">Pseudomonas viciae</name>
    <dbReference type="NCBI Taxonomy" id="2505979"/>
    <lineage>
        <taxon>Bacteria</taxon>
        <taxon>Pseudomonadati</taxon>
        <taxon>Pseudomonadota</taxon>
        <taxon>Gammaproteobacteria</taxon>
        <taxon>Pseudomonadales</taxon>
        <taxon>Pseudomonadaceae</taxon>
        <taxon>Pseudomonas</taxon>
    </lineage>
</organism>
<evidence type="ECO:0000313" key="2">
    <source>
        <dbReference type="Proteomes" id="UP001227386"/>
    </source>
</evidence>
<reference evidence="1 2" key="1">
    <citation type="journal article" date="2012" name="Appl. Soil Ecol.">
        <title>Isolation and characterization of new plant growth-promoting bacterial endophytes.</title>
        <authorList>
            <person name="Rashid S."/>
            <person name="Charles T.C."/>
            <person name="Glick B.R."/>
        </authorList>
    </citation>
    <scope>NUCLEOTIDE SEQUENCE [LARGE SCALE GENOMIC DNA]</scope>
    <source>
        <strain evidence="1 2">YsS1</strain>
    </source>
</reference>
<sequence length="44" mass="4738">MPIAELTIFCSLRTIASTLTLALAAGINGQTQTNHKNFKNGYTL</sequence>
<dbReference type="EMBL" id="CP123771">
    <property type="protein sequence ID" value="WGO92710.1"/>
    <property type="molecule type" value="Genomic_DNA"/>
</dbReference>
<dbReference type="RefSeq" id="WP_265072400.1">
    <property type="nucleotide sequence ID" value="NZ_CP035088.1"/>
</dbReference>
<dbReference type="Proteomes" id="UP001227386">
    <property type="component" value="Chromosome"/>
</dbReference>
<gene>
    <name evidence="1" type="ORF">QCD61_23990</name>
</gene>
<protein>
    <submittedName>
        <fullName evidence="1">Uncharacterized protein</fullName>
    </submittedName>
</protein>
<accession>A0ABY8PC09</accession>
<evidence type="ECO:0000313" key="1">
    <source>
        <dbReference type="EMBL" id="WGO92710.1"/>
    </source>
</evidence>
<keyword evidence="2" id="KW-1185">Reference proteome</keyword>
<proteinExistence type="predicted"/>